<dbReference type="InterPro" id="IPR011049">
    <property type="entry name" value="Serralysin-like_metalloprot_C"/>
</dbReference>
<dbReference type="InterPro" id="IPR008635">
    <property type="entry name" value="Coiled_stalk_dom"/>
</dbReference>
<evidence type="ECO:0000256" key="10">
    <source>
        <dbReference type="ARBA" id="ARBA00023237"/>
    </source>
</evidence>
<evidence type="ECO:0000313" key="16">
    <source>
        <dbReference type="EMBL" id="NMV41496.1"/>
    </source>
</evidence>
<feature type="domain" description="Trimeric autotransporter adhesin YadA-like C-terminal membrane anchor" evidence="12">
    <location>
        <begin position="814"/>
        <end position="865"/>
    </location>
</feature>
<feature type="domain" description="Trimeric autotransporter adhesin YadA-like stalk" evidence="14">
    <location>
        <begin position="474"/>
        <end position="514"/>
    </location>
</feature>
<dbReference type="SUPFAM" id="SSF54523">
    <property type="entry name" value="Pili subunits"/>
    <property type="match status" value="1"/>
</dbReference>
<keyword evidence="8" id="KW-0653">Protein transport</keyword>
<dbReference type="GO" id="GO:0015031">
    <property type="term" value="P:protein transport"/>
    <property type="evidence" value="ECO:0007669"/>
    <property type="project" value="UniProtKB-KW"/>
</dbReference>
<dbReference type="AlphaFoldDB" id="A0A848PA70"/>
<evidence type="ECO:0000256" key="6">
    <source>
        <dbReference type="ARBA" id="ARBA00022692"/>
    </source>
</evidence>
<evidence type="ECO:0000256" key="3">
    <source>
        <dbReference type="ARBA" id="ARBA00005848"/>
    </source>
</evidence>
<feature type="domain" description="Trimeric autotransporter adhesin YadA-like stalk" evidence="14">
    <location>
        <begin position="290"/>
        <end position="312"/>
    </location>
</feature>
<dbReference type="EMBL" id="JABBZM010000033">
    <property type="protein sequence ID" value="NMV41496.1"/>
    <property type="molecule type" value="Genomic_DNA"/>
</dbReference>
<evidence type="ECO:0000256" key="11">
    <source>
        <dbReference type="SAM" id="MobiDB-lite"/>
    </source>
</evidence>
<dbReference type="SUPFAM" id="SSF101967">
    <property type="entry name" value="Adhesin YadA, collagen-binding domain"/>
    <property type="match status" value="5"/>
</dbReference>
<evidence type="ECO:0000259" key="14">
    <source>
        <dbReference type="Pfam" id="PF05662"/>
    </source>
</evidence>
<evidence type="ECO:0000313" key="17">
    <source>
        <dbReference type="Proteomes" id="UP000575469"/>
    </source>
</evidence>
<keyword evidence="6" id="KW-0812">Transmembrane</keyword>
<dbReference type="InterPro" id="IPR005594">
    <property type="entry name" value="YadA_C"/>
</dbReference>
<dbReference type="Pfam" id="PF13018">
    <property type="entry name" value="ESPR"/>
    <property type="match status" value="1"/>
</dbReference>
<dbReference type="Gene3D" id="1.20.5.170">
    <property type="match status" value="2"/>
</dbReference>
<keyword evidence="5" id="KW-1134">Transmembrane beta strand</keyword>
<feature type="domain" description="Trimeric autotransporter adhesin YadA-like stalk" evidence="14">
    <location>
        <begin position="89"/>
        <end position="124"/>
    </location>
</feature>
<evidence type="ECO:0000259" key="15">
    <source>
        <dbReference type="Pfam" id="PF13018"/>
    </source>
</evidence>
<dbReference type="InterPro" id="IPR045584">
    <property type="entry name" value="Pilin-like"/>
</dbReference>
<keyword evidence="4" id="KW-0813">Transport</keyword>
<evidence type="ECO:0000256" key="8">
    <source>
        <dbReference type="ARBA" id="ARBA00022927"/>
    </source>
</evidence>
<feature type="domain" description="Trimeric autotransporter adhesin YadA-like stalk" evidence="14">
    <location>
        <begin position="348"/>
        <end position="387"/>
    </location>
</feature>
<keyword evidence="9" id="KW-0472">Membrane</keyword>
<feature type="domain" description="Trimeric autotransporter adhesin YadA-like stalk" evidence="14">
    <location>
        <begin position="416"/>
        <end position="438"/>
    </location>
</feature>
<accession>A0A848PA70</accession>
<evidence type="ECO:0000259" key="13">
    <source>
        <dbReference type="Pfam" id="PF05658"/>
    </source>
</evidence>
<feature type="domain" description="ESPR" evidence="15">
    <location>
        <begin position="1"/>
        <end position="47"/>
    </location>
</feature>
<dbReference type="Gene3D" id="6.10.250.2040">
    <property type="match status" value="4"/>
</dbReference>
<comment type="subcellular location">
    <subcellularLocation>
        <location evidence="2">Cell outer membrane</location>
    </subcellularLocation>
    <subcellularLocation>
        <location evidence="1">Cell surface</location>
    </subcellularLocation>
</comment>
<evidence type="ECO:0000259" key="12">
    <source>
        <dbReference type="Pfam" id="PF03895"/>
    </source>
</evidence>
<evidence type="ECO:0000256" key="9">
    <source>
        <dbReference type="ARBA" id="ARBA00023136"/>
    </source>
</evidence>
<name>A0A848PA70_9RALS</name>
<dbReference type="Pfam" id="PF03895">
    <property type="entry name" value="YadA_anchor"/>
    <property type="match status" value="1"/>
</dbReference>
<feature type="region of interest" description="Disordered" evidence="11">
    <location>
        <begin position="664"/>
        <end position="685"/>
    </location>
</feature>
<dbReference type="Proteomes" id="UP000575469">
    <property type="component" value="Unassembled WGS sequence"/>
</dbReference>
<comment type="similarity">
    <text evidence="3">Belongs to the autotransporter-2 (AT-2) (TC 1.B.40) family.</text>
</comment>
<organism evidence="16 17">
    <name type="scientific">Ralstonia insidiosa</name>
    <dbReference type="NCBI Taxonomy" id="190721"/>
    <lineage>
        <taxon>Bacteria</taxon>
        <taxon>Pseudomonadati</taxon>
        <taxon>Pseudomonadota</taxon>
        <taxon>Betaproteobacteria</taxon>
        <taxon>Burkholderiales</taxon>
        <taxon>Burkholderiaceae</taxon>
        <taxon>Ralstonia</taxon>
    </lineage>
</organism>
<proteinExistence type="inferred from homology"/>
<feature type="domain" description="Trimeric autotransporter adhesin YadA-like stalk" evidence="14">
    <location>
        <begin position="744"/>
        <end position="783"/>
    </location>
</feature>
<dbReference type="Gene3D" id="6.10.250.2120">
    <property type="match status" value="1"/>
</dbReference>
<keyword evidence="10" id="KW-0998">Cell outer membrane</keyword>
<feature type="domain" description="Trimeric autotransporter adhesin YadA-like head" evidence="13">
    <location>
        <begin position="699"/>
        <end position="725"/>
    </location>
</feature>
<evidence type="ECO:0000256" key="2">
    <source>
        <dbReference type="ARBA" id="ARBA00004442"/>
    </source>
</evidence>
<reference evidence="16 17" key="1">
    <citation type="submission" date="2020-04" db="EMBL/GenBank/DDBJ databases">
        <title>Ralstonia insidiosa genome sequencing and assembly.</title>
        <authorList>
            <person name="Martins R.C.R."/>
            <person name="Perdigao-Neto L.V."/>
            <person name="Levin A.S.S."/>
            <person name="Costa S.F."/>
        </authorList>
    </citation>
    <scope>NUCLEOTIDE SEQUENCE [LARGE SCALE GENOMIC DNA]</scope>
    <source>
        <strain evidence="16 17">5047</strain>
    </source>
</reference>
<sequence>MNKAYRVVRNKATGTWTVVSEIARGYGKGRAAMRAVSSVLVAGAAAVLAPSAMAQLVEQDPSSGTINIGSGTDGTVVSIANEFGENRRLMGVANGRDITDAINYGQFSSVNNGIARALGGGAVVNSITGAVTAPTYSLYADPTDPTGTTTYRDVGSALGNLNNRIKANGDSITNLNQQIVNGTIGLVQQADATSDITVAKDTGGASVNFAGKDADGNAITRKLTNVTAGTADTDAVNYGQLRGVKSVADQAAEDVAKAGKDIANLDAHAVKYDSTGDSVTLNNGSGNPVQVKNVADGKDNNDAVNVQQLKNAGLIGDDGGIANAVIYDDATKSSVTLNKGGAAVRLGNVADGKVEADSKDAVNGGQLHNVKTVADKAAEDAAQAGKDIANLDARAVKYDSTGDSVTLNNGSGNPVQIKNVANGKDDHDAVNVQQLKNAGLIGGDGSIANAVIYDDATMSRVTLNKGGAAVQLGNVANGKVETDSKDAVNGGQLNDVKSVADTAANLASNSVQYDAGGTSVTLKGAGTGPVQIKNVAEGTDDTDAVNVRQLKKAGLVGDDGSVANVVVYDDASKSSVTLNNGGAAVKLANVANGVADNDAVNFSQLNGVGSALGGGAGFKDGVWTGPTYTFLNGDKSTNVGDALSKLDSRVFTLEGSTSIGSGANDKFAGSGANSGDTTKKEEAKASGNYATASGANAVASGQSSTATGANAQARAKNSVALGADSIADREDTVSVGSVGNERFITNVKAGTNDTDAVNYGQFKDVKAQADATQQAVGSLQSQVNQMDGKINRVGAMGAAMSTMMASAAGLQTDNRMAVGTGLYRGQTALAIGYQRKIGSRATVTIGGSTAGGSEYNVGVGAGYGW</sequence>
<feature type="domain" description="Trimeric autotransporter adhesin YadA-like stalk" evidence="14">
    <location>
        <begin position="531"/>
        <end position="553"/>
    </location>
</feature>
<dbReference type="Gene3D" id="3.30.1300.30">
    <property type="entry name" value="GSPII I/J protein-like"/>
    <property type="match status" value="1"/>
</dbReference>
<evidence type="ECO:0008006" key="18">
    <source>
        <dbReference type="Google" id="ProtNLM"/>
    </source>
</evidence>
<evidence type="ECO:0000256" key="4">
    <source>
        <dbReference type="ARBA" id="ARBA00022448"/>
    </source>
</evidence>
<dbReference type="InterPro" id="IPR024973">
    <property type="entry name" value="ESPR"/>
</dbReference>
<protein>
    <recommendedName>
        <fullName evidence="18">Adhesin</fullName>
    </recommendedName>
</protein>
<dbReference type="RefSeq" id="WP_169341684.1">
    <property type="nucleotide sequence ID" value="NZ_JABBZM010000033.1"/>
</dbReference>
<keyword evidence="7" id="KW-0732">Signal</keyword>
<evidence type="ECO:0000256" key="7">
    <source>
        <dbReference type="ARBA" id="ARBA00022729"/>
    </source>
</evidence>
<dbReference type="Gene3D" id="2.150.10.10">
    <property type="entry name" value="Serralysin-like metalloprotease, C-terminal"/>
    <property type="match status" value="2"/>
</dbReference>
<dbReference type="InterPro" id="IPR008640">
    <property type="entry name" value="Adhesin_Head_dom"/>
</dbReference>
<feature type="domain" description="Trimeric autotransporter adhesin YadA-like stalk" evidence="14">
    <location>
        <begin position="586"/>
        <end position="621"/>
    </location>
</feature>
<dbReference type="Pfam" id="PF05662">
    <property type="entry name" value="YadA_stalk"/>
    <property type="match status" value="9"/>
</dbReference>
<comment type="caution">
    <text evidence="16">The sequence shown here is derived from an EMBL/GenBank/DDBJ whole genome shotgun (WGS) entry which is preliminary data.</text>
</comment>
<dbReference type="Pfam" id="PF05658">
    <property type="entry name" value="YadA_head"/>
    <property type="match status" value="1"/>
</dbReference>
<feature type="domain" description="Trimeric autotransporter adhesin YadA-like stalk" evidence="14">
    <location>
        <begin position="222"/>
        <end position="261"/>
    </location>
</feature>
<dbReference type="GO" id="GO:0009279">
    <property type="term" value="C:cell outer membrane"/>
    <property type="evidence" value="ECO:0007669"/>
    <property type="project" value="UniProtKB-SubCell"/>
</dbReference>
<evidence type="ECO:0000256" key="5">
    <source>
        <dbReference type="ARBA" id="ARBA00022452"/>
    </source>
</evidence>
<dbReference type="GO" id="GO:0009986">
    <property type="term" value="C:cell surface"/>
    <property type="evidence" value="ECO:0007669"/>
    <property type="project" value="UniProtKB-SubCell"/>
</dbReference>
<gene>
    <name evidence="16" type="ORF">HGR00_26610</name>
</gene>
<evidence type="ECO:0000256" key="1">
    <source>
        <dbReference type="ARBA" id="ARBA00004241"/>
    </source>
</evidence>